<keyword evidence="4" id="KW-1185">Reference proteome</keyword>
<comment type="caution">
    <text evidence="3">The sequence shown here is derived from an EMBL/GenBank/DDBJ whole genome shotgun (WGS) entry which is preliminary data.</text>
</comment>
<dbReference type="InterPro" id="IPR034686">
    <property type="entry name" value="Terpene_cyclase-like_2"/>
</dbReference>
<evidence type="ECO:0000256" key="1">
    <source>
        <dbReference type="ARBA" id="ARBA00006333"/>
    </source>
</evidence>
<dbReference type="EC" id="4.2.3.-" evidence="2"/>
<dbReference type="Proteomes" id="UP000198287">
    <property type="component" value="Unassembled WGS sequence"/>
</dbReference>
<keyword evidence="2" id="KW-0460">Magnesium</keyword>
<dbReference type="GO" id="GO:0008299">
    <property type="term" value="P:isoprenoid biosynthetic process"/>
    <property type="evidence" value="ECO:0007669"/>
    <property type="project" value="UniProtKB-ARBA"/>
</dbReference>
<comment type="similarity">
    <text evidence="1 2">Belongs to the terpene synthase family.</text>
</comment>
<dbReference type="PANTHER" id="PTHR35201:SF4">
    <property type="entry name" value="BETA-PINACENE SYNTHASE-RELATED"/>
    <property type="match status" value="1"/>
</dbReference>
<dbReference type="AlphaFoldDB" id="A0A226CZB6"/>
<dbReference type="Gene3D" id="1.10.600.10">
    <property type="entry name" value="Farnesyl Diphosphate Synthase"/>
    <property type="match status" value="2"/>
</dbReference>
<protein>
    <recommendedName>
        <fullName evidence="2">Terpene synthase</fullName>
        <ecNumber evidence="2">4.2.3.-</ecNumber>
    </recommendedName>
</protein>
<name>A0A226CZB6_FOLCA</name>
<dbReference type="InterPro" id="IPR008949">
    <property type="entry name" value="Isoprenoid_synthase_dom_sf"/>
</dbReference>
<dbReference type="PANTHER" id="PTHR35201">
    <property type="entry name" value="TERPENE SYNTHASE"/>
    <property type="match status" value="1"/>
</dbReference>
<organism evidence="3 4">
    <name type="scientific">Folsomia candida</name>
    <name type="common">Springtail</name>
    <dbReference type="NCBI Taxonomy" id="158441"/>
    <lineage>
        <taxon>Eukaryota</taxon>
        <taxon>Metazoa</taxon>
        <taxon>Ecdysozoa</taxon>
        <taxon>Arthropoda</taxon>
        <taxon>Hexapoda</taxon>
        <taxon>Collembola</taxon>
        <taxon>Entomobryomorpha</taxon>
        <taxon>Isotomoidea</taxon>
        <taxon>Isotomidae</taxon>
        <taxon>Proisotominae</taxon>
        <taxon>Folsomia</taxon>
    </lineage>
</organism>
<dbReference type="EMBL" id="LNIX01000044">
    <property type="protein sequence ID" value="OXA38645.1"/>
    <property type="molecule type" value="Genomic_DNA"/>
</dbReference>
<evidence type="ECO:0000256" key="2">
    <source>
        <dbReference type="RuleBase" id="RU366034"/>
    </source>
</evidence>
<comment type="cofactor">
    <cofactor evidence="2">
        <name>Mg(2+)</name>
        <dbReference type="ChEBI" id="CHEBI:18420"/>
    </cofactor>
</comment>
<keyword evidence="2" id="KW-0456">Lyase</keyword>
<keyword evidence="2" id="KW-0479">Metal-binding</keyword>
<accession>A0A226CZB6</accession>
<dbReference type="GO" id="GO:0046872">
    <property type="term" value="F:metal ion binding"/>
    <property type="evidence" value="ECO:0007669"/>
    <property type="project" value="UniProtKB-KW"/>
</dbReference>
<dbReference type="Pfam" id="PF19086">
    <property type="entry name" value="Terpene_syn_C_2"/>
    <property type="match status" value="2"/>
</dbReference>
<dbReference type="GO" id="GO:0010333">
    <property type="term" value="F:terpene synthase activity"/>
    <property type="evidence" value="ECO:0007669"/>
    <property type="project" value="InterPro"/>
</dbReference>
<sequence>MSCKVPILIEKNGDISGLPGVTYDLISGDFRGETLYPELDGAVAKLRIEMGPVKIPETGEIVQVAGDIPLIQKYSTRFSEKTTSNGKKLRKVGQNIVSHLAKFSVGDKCKVEKLVKSLLLYVMGGIPSDFEIPWDNLLPVVGVFVFGFLVDDRLDQARVGEGTKEWRSTWLRMAARIWSLDQCDVDAGDKLCHFLEDCNHGLRRMENFPGESEFARGAVKDWLLREGDALDVTAEAKTVSTYLAERRYTSGFRCSCEVMALSLHIVITPEQRQDPIFKELEDLWATLAGLVNDVYSLAKEIEQGEGSNYLLVAGKGAEFSNISTCLVHLLEVLLPEMIQNVKVLEENLLLKYDGDENLGNYFKLANNSYDAMVKWSPWSGRFGRFKQGSVTEEKTVAAYLVERRYTSGFRCSCEVMELSLHIVITLEQRQDPIFKELEDLWATLAGLVNDVYSLAKEIEQDEGSNYLLVAGRGVEFSNISTCLAHVLEVLMPEMIETVKILEEDLLLKYKRDENLRNYFKLANNSYDAMVKWSPWSGRFGRFKEGSISMFFCRNLNVFMEIAN</sequence>
<reference evidence="3 4" key="1">
    <citation type="submission" date="2015-12" db="EMBL/GenBank/DDBJ databases">
        <title>The genome of Folsomia candida.</title>
        <authorList>
            <person name="Faddeeva A."/>
            <person name="Derks M.F."/>
            <person name="Anvar Y."/>
            <person name="Smit S."/>
            <person name="Van Straalen N."/>
            <person name="Roelofs D."/>
        </authorList>
    </citation>
    <scope>NUCLEOTIDE SEQUENCE [LARGE SCALE GENOMIC DNA]</scope>
    <source>
        <strain evidence="3 4">VU population</strain>
        <tissue evidence="3">Whole body</tissue>
    </source>
</reference>
<dbReference type="SUPFAM" id="SSF48576">
    <property type="entry name" value="Terpenoid synthases"/>
    <property type="match status" value="2"/>
</dbReference>
<gene>
    <name evidence="3" type="ORF">Fcan01_26580</name>
</gene>
<evidence type="ECO:0000313" key="4">
    <source>
        <dbReference type="Proteomes" id="UP000198287"/>
    </source>
</evidence>
<evidence type="ECO:0000313" key="3">
    <source>
        <dbReference type="EMBL" id="OXA38645.1"/>
    </source>
</evidence>
<proteinExistence type="inferred from homology"/>